<protein>
    <submittedName>
        <fullName evidence="3">Uncharacterized protein</fullName>
    </submittedName>
</protein>
<name>A0A251UZ66_HELAN</name>
<dbReference type="AlphaFoldDB" id="A0A251UZ66"/>
<dbReference type="EMBL" id="CM007893">
    <property type="protein sequence ID" value="OTG28032.1"/>
    <property type="molecule type" value="Genomic_DNA"/>
</dbReference>
<feature type="signal peptide" evidence="1">
    <location>
        <begin position="1"/>
        <end position="30"/>
    </location>
</feature>
<keyword evidence="4" id="KW-1185">Reference proteome</keyword>
<evidence type="ECO:0000313" key="2">
    <source>
        <dbReference type="EMBL" id="KAF5810488.1"/>
    </source>
</evidence>
<gene>
    <name evidence="3" type="ORF">HannXRQ_Chr04g0106631</name>
    <name evidence="2" type="ORF">HanXRQr2_Chr04g0170091</name>
</gene>
<dbReference type="InParanoid" id="A0A251UZ66"/>
<dbReference type="EMBL" id="MNCJ02000319">
    <property type="protein sequence ID" value="KAF5810488.1"/>
    <property type="molecule type" value="Genomic_DNA"/>
</dbReference>
<reference evidence="3" key="2">
    <citation type="submission" date="2017-02" db="EMBL/GenBank/DDBJ databases">
        <title>Sunflower complete genome.</title>
        <authorList>
            <person name="Langlade N."/>
            <person name="Munos S."/>
        </authorList>
    </citation>
    <scope>NUCLEOTIDE SEQUENCE [LARGE SCALE GENOMIC DNA]</scope>
    <source>
        <tissue evidence="3">Leaves</tissue>
    </source>
</reference>
<keyword evidence="1" id="KW-0732">Signal</keyword>
<accession>A0A251UZ66</accession>
<reference evidence="2" key="3">
    <citation type="submission" date="2020-06" db="EMBL/GenBank/DDBJ databases">
        <title>Helianthus annuus Genome sequencing and assembly Release 2.</title>
        <authorList>
            <person name="Gouzy J."/>
            <person name="Langlade N."/>
            <person name="Munos S."/>
        </authorList>
    </citation>
    <scope>NUCLEOTIDE SEQUENCE</scope>
    <source>
        <tissue evidence="2">Leaves</tissue>
    </source>
</reference>
<proteinExistence type="predicted"/>
<evidence type="ECO:0000313" key="3">
    <source>
        <dbReference type="EMBL" id="OTG28032.1"/>
    </source>
</evidence>
<evidence type="ECO:0000313" key="4">
    <source>
        <dbReference type="Proteomes" id="UP000215914"/>
    </source>
</evidence>
<sequence length="69" mass="7382">MAKLQSWRCRNTKMMAVVLLRAVTVDQASSMGEVVTAAKTSEIKIGAAAGSPIPILFPLLFPSSHNQNP</sequence>
<organism evidence="3 4">
    <name type="scientific">Helianthus annuus</name>
    <name type="common">Common sunflower</name>
    <dbReference type="NCBI Taxonomy" id="4232"/>
    <lineage>
        <taxon>Eukaryota</taxon>
        <taxon>Viridiplantae</taxon>
        <taxon>Streptophyta</taxon>
        <taxon>Embryophyta</taxon>
        <taxon>Tracheophyta</taxon>
        <taxon>Spermatophyta</taxon>
        <taxon>Magnoliopsida</taxon>
        <taxon>eudicotyledons</taxon>
        <taxon>Gunneridae</taxon>
        <taxon>Pentapetalae</taxon>
        <taxon>asterids</taxon>
        <taxon>campanulids</taxon>
        <taxon>Asterales</taxon>
        <taxon>Asteraceae</taxon>
        <taxon>Asteroideae</taxon>
        <taxon>Heliantheae alliance</taxon>
        <taxon>Heliantheae</taxon>
        <taxon>Helianthus</taxon>
    </lineage>
</organism>
<evidence type="ECO:0000256" key="1">
    <source>
        <dbReference type="SAM" id="SignalP"/>
    </source>
</evidence>
<reference evidence="2 4" key="1">
    <citation type="journal article" date="2017" name="Nature">
        <title>The sunflower genome provides insights into oil metabolism, flowering and Asterid evolution.</title>
        <authorList>
            <person name="Badouin H."/>
            <person name="Gouzy J."/>
            <person name="Grassa C.J."/>
            <person name="Murat F."/>
            <person name="Staton S.E."/>
            <person name="Cottret L."/>
            <person name="Lelandais-Briere C."/>
            <person name="Owens G.L."/>
            <person name="Carrere S."/>
            <person name="Mayjonade B."/>
            <person name="Legrand L."/>
            <person name="Gill N."/>
            <person name="Kane N.C."/>
            <person name="Bowers J.E."/>
            <person name="Hubner S."/>
            <person name="Bellec A."/>
            <person name="Berard A."/>
            <person name="Berges H."/>
            <person name="Blanchet N."/>
            <person name="Boniface M.C."/>
            <person name="Brunel D."/>
            <person name="Catrice O."/>
            <person name="Chaidir N."/>
            <person name="Claudel C."/>
            <person name="Donnadieu C."/>
            <person name="Faraut T."/>
            <person name="Fievet G."/>
            <person name="Helmstetter N."/>
            <person name="King M."/>
            <person name="Knapp S.J."/>
            <person name="Lai Z."/>
            <person name="Le Paslier M.C."/>
            <person name="Lippi Y."/>
            <person name="Lorenzon L."/>
            <person name="Mandel J.R."/>
            <person name="Marage G."/>
            <person name="Marchand G."/>
            <person name="Marquand E."/>
            <person name="Bret-Mestries E."/>
            <person name="Morien E."/>
            <person name="Nambeesan S."/>
            <person name="Nguyen T."/>
            <person name="Pegot-Espagnet P."/>
            <person name="Pouilly N."/>
            <person name="Raftis F."/>
            <person name="Sallet E."/>
            <person name="Schiex T."/>
            <person name="Thomas J."/>
            <person name="Vandecasteele C."/>
            <person name="Vares D."/>
            <person name="Vear F."/>
            <person name="Vautrin S."/>
            <person name="Crespi M."/>
            <person name="Mangin B."/>
            <person name="Burke J.M."/>
            <person name="Salse J."/>
            <person name="Munos S."/>
            <person name="Vincourt P."/>
            <person name="Rieseberg L.H."/>
            <person name="Langlade N.B."/>
        </authorList>
    </citation>
    <scope>NUCLEOTIDE SEQUENCE [LARGE SCALE GENOMIC DNA]</scope>
    <source>
        <strain evidence="4">cv. SF193</strain>
        <tissue evidence="2">Leaves</tissue>
    </source>
</reference>
<dbReference type="Gramene" id="mRNA:HanXRQr2_Chr04g0170091">
    <property type="protein sequence ID" value="mRNA:HanXRQr2_Chr04g0170091"/>
    <property type="gene ID" value="HanXRQr2_Chr04g0170091"/>
</dbReference>
<feature type="chain" id="PRO_5013078019" evidence="1">
    <location>
        <begin position="31"/>
        <end position="69"/>
    </location>
</feature>
<dbReference type="Proteomes" id="UP000215914">
    <property type="component" value="Chromosome 4"/>
</dbReference>